<evidence type="ECO:0000313" key="2">
    <source>
        <dbReference type="EMBL" id="GEB53784.1"/>
    </source>
</evidence>
<gene>
    <name evidence="2" type="ORF">SCA03_63350</name>
</gene>
<reference evidence="2 3" key="1">
    <citation type="submission" date="2019-06" db="EMBL/GenBank/DDBJ databases">
        <title>Whole genome shotgun sequence of Streptomyces cacaoi subsp. cacaoi NBRC 12748.</title>
        <authorList>
            <person name="Hosoyama A."/>
            <person name="Uohara A."/>
            <person name="Ohji S."/>
            <person name="Ichikawa N."/>
        </authorList>
    </citation>
    <scope>NUCLEOTIDE SEQUENCE [LARGE SCALE GENOMIC DNA]</scope>
    <source>
        <strain evidence="2 3">NBRC 12748</strain>
    </source>
</reference>
<feature type="region of interest" description="Disordered" evidence="1">
    <location>
        <begin position="40"/>
        <end position="63"/>
    </location>
</feature>
<evidence type="ECO:0000256" key="1">
    <source>
        <dbReference type="SAM" id="MobiDB-lite"/>
    </source>
</evidence>
<dbReference type="Proteomes" id="UP000319210">
    <property type="component" value="Unassembled WGS sequence"/>
</dbReference>
<accession>A0A4Y3R895</accession>
<keyword evidence="3" id="KW-1185">Reference proteome</keyword>
<comment type="caution">
    <text evidence="2">The sequence shown here is derived from an EMBL/GenBank/DDBJ whole genome shotgun (WGS) entry which is preliminary data.</text>
</comment>
<dbReference type="AlphaFoldDB" id="A0A4Y3R895"/>
<organism evidence="2 3">
    <name type="scientific">Streptomyces cacaoi</name>
    <dbReference type="NCBI Taxonomy" id="1898"/>
    <lineage>
        <taxon>Bacteria</taxon>
        <taxon>Bacillati</taxon>
        <taxon>Actinomycetota</taxon>
        <taxon>Actinomycetes</taxon>
        <taxon>Kitasatosporales</taxon>
        <taxon>Streptomycetaceae</taxon>
        <taxon>Streptomyces</taxon>
    </lineage>
</organism>
<dbReference type="EMBL" id="BJMM01000063">
    <property type="protein sequence ID" value="GEB53784.1"/>
    <property type="molecule type" value="Genomic_DNA"/>
</dbReference>
<proteinExistence type="predicted"/>
<protein>
    <submittedName>
        <fullName evidence="2">Uncharacterized protein</fullName>
    </submittedName>
</protein>
<sequence length="63" mass="6564">MSYSERALVVRARWAAVAEVPGRGKGGAVVRTVITPCRSARNAGGDSAQRAHGPDSVGITVRM</sequence>
<name>A0A4Y3R895_STRCI</name>
<evidence type="ECO:0000313" key="3">
    <source>
        <dbReference type="Proteomes" id="UP000319210"/>
    </source>
</evidence>